<organism evidence="2">
    <name type="scientific">Thermodesulforhabdus norvegica</name>
    <dbReference type="NCBI Taxonomy" id="39841"/>
    <lineage>
        <taxon>Bacteria</taxon>
        <taxon>Pseudomonadati</taxon>
        <taxon>Thermodesulfobacteriota</taxon>
        <taxon>Syntrophobacteria</taxon>
        <taxon>Syntrophobacterales</taxon>
        <taxon>Thermodesulforhabdaceae</taxon>
        <taxon>Thermodesulforhabdus</taxon>
    </lineage>
</organism>
<evidence type="ECO:0000313" key="2">
    <source>
        <dbReference type="EMBL" id="HDL90606.1"/>
    </source>
</evidence>
<feature type="transmembrane region" description="Helical" evidence="1">
    <location>
        <begin position="20"/>
        <end position="38"/>
    </location>
</feature>
<keyword evidence="1" id="KW-0472">Membrane</keyword>
<dbReference type="InterPro" id="IPR012902">
    <property type="entry name" value="N_methyl_site"/>
</dbReference>
<name>A0A7C0WW52_9BACT</name>
<keyword evidence="1" id="KW-1133">Transmembrane helix</keyword>
<dbReference type="AlphaFoldDB" id="A0A7C0WW52"/>
<dbReference type="Pfam" id="PF07963">
    <property type="entry name" value="N_methyl"/>
    <property type="match status" value="1"/>
</dbReference>
<proteinExistence type="predicted"/>
<reference evidence="2" key="1">
    <citation type="journal article" date="2020" name="mSystems">
        <title>Genome- and Community-Level Interaction Insights into Carbon Utilization and Element Cycling Functions of Hydrothermarchaeota in Hydrothermal Sediment.</title>
        <authorList>
            <person name="Zhou Z."/>
            <person name="Liu Y."/>
            <person name="Xu W."/>
            <person name="Pan J."/>
            <person name="Luo Z.H."/>
            <person name="Li M."/>
        </authorList>
    </citation>
    <scope>NUCLEOTIDE SEQUENCE [LARGE SCALE GENOMIC DNA]</scope>
    <source>
        <strain evidence="2">HyVt-19</strain>
    </source>
</reference>
<evidence type="ECO:0000256" key="1">
    <source>
        <dbReference type="SAM" id="Phobius"/>
    </source>
</evidence>
<sequence length="155" mass="17749">MSDKARMQWKHNGFTLMELMVVIILMALALGMVVPRIGGGQRRMSEKKFIMTVVREINRARLKSMATMDETVFYINPENRTFGLDSEKGQKIPENVDVFSRGLEQTNAGLFVLRFFPDGSCKPTKLEITFNDNVQYFILVDPFFGVKEETRGNKS</sequence>
<dbReference type="EMBL" id="DQZW01000327">
    <property type="protein sequence ID" value="HDL90606.1"/>
    <property type="molecule type" value="Genomic_DNA"/>
</dbReference>
<keyword evidence="1" id="KW-0812">Transmembrane</keyword>
<protein>
    <submittedName>
        <fullName evidence="2">Type II secretion system protein</fullName>
    </submittedName>
</protein>
<dbReference type="NCBIfam" id="TIGR02532">
    <property type="entry name" value="IV_pilin_GFxxxE"/>
    <property type="match status" value="1"/>
</dbReference>
<dbReference type="SUPFAM" id="SSF54523">
    <property type="entry name" value="Pili subunits"/>
    <property type="match status" value="1"/>
</dbReference>
<accession>A0A7C0WW52</accession>
<comment type="caution">
    <text evidence="2">The sequence shown here is derived from an EMBL/GenBank/DDBJ whole genome shotgun (WGS) entry which is preliminary data.</text>
</comment>
<dbReference type="InterPro" id="IPR045584">
    <property type="entry name" value="Pilin-like"/>
</dbReference>
<gene>
    <name evidence="2" type="ORF">ENG14_06860</name>
</gene>
<dbReference type="Proteomes" id="UP000886355">
    <property type="component" value="Unassembled WGS sequence"/>
</dbReference>